<keyword evidence="2" id="KW-1185">Reference proteome</keyword>
<sequence length="78" mass="8844">MMTYNDVLGEIQRFSLTEQLRLLKDLKQLVNDAMNDDEDIPSELLEESASAWQDYISGKDPGISSQELKRKLLGDNLG</sequence>
<organism evidence="1 2">
    <name type="scientific">Limnofasciculus baicalensis BBK-W-15</name>
    <dbReference type="NCBI Taxonomy" id="2699891"/>
    <lineage>
        <taxon>Bacteria</taxon>
        <taxon>Bacillati</taxon>
        <taxon>Cyanobacteriota</taxon>
        <taxon>Cyanophyceae</taxon>
        <taxon>Coleofasciculales</taxon>
        <taxon>Coleofasciculaceae</taxon>
        <taxon>Limnofasciculus</taxon>
        <taxon>Limnofasciculus baicalensis</taxon>
    </lineage>
</organism>
<gene>
    <name evidence="1" type="ORF">NJ959_20025</name>
</gene>
<dbReference type="AlphaFoldDB" id="A0AAE3GU14"/>
<dbReference type="RefSeq" id="WP_254013474.1">
    <property type="nucleotide sequence ID" value="NZ_JAMZMM010000233.1"/>
</dbReference>
<evidence type="ECO:0000313" key="1">
    <source>
        <dbReference type="EMBL" id="MCP2730720.1"/>
    </source>
</evidence>
<dbReference type="Proteomes" id="UP001204953">
    <property type="component" value="Unassembled WGS sequence"/>
</dbReference>
<comment type="caution">
    <text evidence="1">The sequence shown here is derived from an EMBL/GenBank/DDBJ whole genome shotgun (WGS) entry which is preliminary data.</text>
</comment>
<name>A0AAE3GU14_9CYAN</name>
<accession>A0AAE3GU14</accession>
<evidence type="ECO:0008006" key="3">
    <source>
        <dbReference type="Google" id="ProtNLM"/>
    </source>
</evidence>
<proteinExistence type="predicted"/>
<dbReference type="EMBL" id="JAMZMM010000233">
    <property type="protein sequence ID" value="MCP2730720.1"/>
    <property type="molecule type" value="Genomic_DNA"/>
</dbReference>
<reference evidence="1" key="1">
    <citation type="submission" date="2022-06" db="EMBL/GenBank/DDBJ databases">
        <title>New cyanobacteria of genus Symplocastrum in benthos of Lake Baikal.</title>
        <authorList>
            <person name="Sorokovikova E."/>
            <person name="Tikhonova I."/>
            <person name="Krasnopeev A."/>
            <person name="Evseev P."/>
            <person name="Gladkikh A."/>
            <person name="Belykh O."/>
        </authorList>
    </citation>
    <scope>NUCLEOTIDE SEQUENCE</scope>
    <source>
        <strain evidence="1">BBK-W-15</strain>
    </source>
</reference>
<protein>
    <recommendedName>
        <fullName evidence="3">Addiction module component</fullName>
    </recommendedName>
</protein>
<evidence type="ECO:0000313" key="2">
    <source>
        <dbReference type="Proteomes" id="UP001204953"/>
    </source>
</evidence>